<dbReference type="InterPro" id="IPR004474">
    <property type="entry name" value="LytR_CpsA_psr"/>
</dbReference>
<name>A0A936NBF2_9ACTN</name>
<evidence type="ECO:0000259" key="3">
    <source>
        <dbReference type="Pfam" id="PF03816"/>
    </source>
</evidence>
<dbReference type="Pfam" id="PF03816">
    <property type="entry name" value="LytR_cpsA_psr"/>
    <property type="match status" value="1"/>
</dbReference>
<protein>
    <submittedName>
        <fullName evidence="5">LCP family protein</fullName>
    </submittedName>
</protein>
<feature type="domain" description="LytR/CpsA/Psr regulator C-terminal" evidence="4">
    <location>
        <begin position="347"/>
        <end position="433"/>
    </location>
</feature>
<proteinExistence type="inferred from homology"/>
<dbReference type="EMBL" id="JADJZA010000001">
    <property type="protein sequence ID" value="MBK9295972.1"/>
    <property type="molecule type" value="Genomic_DNA"/>
</dbReference>
<accession>A0A936NBF2</accession>
<comment type="similarity">
    <text evidence="1">Belongs to the LytR/CpsA/Psr (LCP) family.</text>
</comment>
<evidence type="ECO:0000313" key="6">
    <source>
        <dbReference type="Proteomes" id="UP000727993"/>
    </source>
</evidence>
<dbReference type="Pfam" id="PF13399">
    <property type="entry name" value="LytR_C"/>
    <property type="match status" value="1"/>
</dbReference>
<dbReference type="AlphaFoldDB" id="A0A936NBF2"/>
<dbReference type="PANTHER" id="PTHR33392:SF6">
    <property type="entry name" value="POLYISOPRENYL-TEICHOIC ACID--PEPTIDOGLYCAN TEICHOIC ACID TRANSFERASE TAGU"/>
    <property type="match status" value="1"/>
</dbReference>
<evidence type="ECO:0000259" key="4">
    <source>
        <dbReference type="Pfam" id="PF13399"/>
    </source>
</evidence>
<organism evidence="5 6">
    <name type="scientific">Candidatus Neomicrothrix subdominans</name>
    <dbReference type="NCBI Taxonomy" id="2954438"/>
    <lineage>
        <taxon>Bacteria</taxon>
        <taxon>Bacillati</taxon>
        <taxon>Actinomycetota</taxon>
        <taxon>Acidimicrobiia</taxon>
        <taxon>Acidimicrobiales</taxon>
        <taxon>Microthrixaceae</taxon>
        <taxon>Candidatus Neomicrothrix</taxon>
    </lineage>
</organism>
<feature type="domain" description="Cell envelope-related transcriptional attenuator" evidence="3">
    <location>
        <begin position="94"/>
        <end position="247"/>
    </location>
</feature>
<feature type="region of interest" description="Disordered" evidence="2">
    <location>
        <begin position="434"/>
        <end position="501"/>
    </location>
</feature>
<comment type="caution">
    <text evidence="5">The sequence shown here is derived from an EMBL/GenBank/DDBJ whole genome shotgun (WGS) entry which is preliminary data.</text>
</comment>
<dbReference type="Gene3D" id="3.30.70.2390">
    <property type="match status" value="1"/>
</dbReference>
<evidence type="ECO:0000256" key="2">
    <source>
        <dbReference type="SAM" id="MobiDB-lite"/>
    </source>
</evidence>
<evidence type="ECO:0000256" key="1">
    <source>
        <dbReference type="ARBA" id="ARBA00006068"/>
    </source>
</evidence>
<feature type="compositionally biased region" description="Acidic residues" evidence="2">
    <location>
        <begin position="458"/>
        <end position="468"/>
    </location>
</feature>
<reference evidence="5 6" key="1">
    <citation type="submission" date="2020-10" db="EMBL/GenBank/DDBJ databases">
        <title>Connecting structure to function with the recovery of over 1000 high-quality activated sludge metagenome-assembled genomes encoding full-length rRNA genes using long-read sequencing.</title>
        <authorList>
            <person name="Singleton C.M."/>
            <person name="Petriglieri F."/>
            <person name="Kristensen J.M."/>
            <person name="Kirkegaard R.H."/>
            <person name="Michaelsen T.Y."/>
            <person name="Andersen M.H."/>
            <person name="Karst S.M."/>
            <person name="Dueholm M.S."/>
            <person name="Nielsen P.H."/>
            <person name="Albertsen M."/>
        </authorList>
    </citation>
    <scope>NUCLEOTIDE SEQUENCE [LARGE SCALE GENOMIC DNA]</scope>
    <source>
        <strain evidence="5">Lyne_18-Q3-R50-59_MAXAC.006</strain>
    </source>
</reference>
<dbReference type="Proteomes" id="UP000727993">
    <property type="component" value="Unassembled WGS sequence"/>
</dbReference>
<evidence type="ECO:0000313" key="5">
    <source>
        <dbReference type="EMBL" id="MBK9295972.1"/>
    </source>
</evidence>
<dbReference type="Gene3D" id="3.40.630.190">
    <property type="entry name" value="LCP protein"/>
    <property type="match status" value="1"/>
</dbReference>
<dbReference type="PANTHER" id="PTHR33392">
    <property type="entry name" value="POLYISOPRENYL-TEICHOIC ACID--PEPTIDOGLYCAN TEICHOIC ACID TRANSFERASE TAGU"/>
    <property type="match status" value="1"/>
</dbReference>
<sequence length="501" mass="52768">MPTRSSRPQPNYRRRRMVLGGGVITLALLVGALGTWAWGRYGNVDRVDVDLAAVSKEGPSNYLVVGSDTRAGIGADEAGAGAFLDTDEDQTGHRSDTLMVVRIDPSKRAASVLSVPRDLWVQIDGEGHRINAAYNDGPQAVIDAVQANLGVPINHYVEVDFVAFQRLVEAVGGVPIYVSSPVRDRNSGLNIEQAGCITLDPYQALAFSRARHLEYQKPDGSWATDPTGDLGRVTRQQIFMRRALGQASQLNLTDLGALDTLGTTLTETVTLDQDLSLRTLIALGKRFKDFSPDDLATTVVPTTDRTMPSGAQVQMLDEAAAPGVLAPFRGEAPQGAPAAAGPQPEQVSFELLNGTGRDGLATMLATEFERFGFVSTGVGNPPGGTTDTSEIRYGPQSRELAELAERYFVTPVELVEDDSIGAGELQLVIGTDFNRFDRPDDATGDTGPTEISAPGDGAGEDSDSDDGGAADSTEAPAVESAPAPDPVGVAIGDPPPGVACP</sequence>
<dbReference type="NCBIfam" id="TIGR00350">
    <property type="entry name" value="lytR_cpsA_psr"/>
    <property type="match status" value="1"/>
</dbReference>
<gene>
    <name evidence="5" type="ORF">IPN02_03665</name>
</gene>
<dbReference type="InterPro" id="IPR027381">
    <property type="entry name" value="LytR/CpsA/Psr_C"/>
</dbReference>
<dbReference type="InterPro" id="IPR050922">
    <property type="entry name" value="LytR/CpsA/Psr_CW_biosynth"/>
</dbReference>